<proteinExistence type="predicted"/>
<name>A0A8S5S884_9CAUD</name>
<accession>A0A8S5S884</accession>
<organism evidence="1">
    <name type="scientific">Caudovirales sp. ctTVN2</name>
    <dbReference type="NCBI Taxonomy" id="2827634"/>
    <lineage>
        <taxon>Viruses</taxon>
        <taxon>Duplodnaviria</taxon>
        <taxon>Heunggongvirae</taxon>
        <taxon>Uroviricota</taxon>
        <taxon>Caudoviricetes</taxon>
    </lineage>
</organism>
<reference evidence="1" key="1">
    <citation type="journal article" date="2021" name="Proc. Natl. Acad. Sci. U.S.A.">
        <title>A Catalog of Tens of Thousands of Viruses from Human Metagenomes Reveals Hidden Associations with Chronic Diseases.</title>
        <authorList>
            <person name="Tisza M.J."/>
            <person name="Buck C.B."/>
        </authorList>
    </citation>
    <scope>NUCLEOTIDE SEQUENCE</scope>
    <source>
        <strain evidence="1">CtTVN2</strain>
    </source>
</reference>
<dbReference type="EMBL" id="BK032551">
    <property type="protein sequence ID" value="DAF47177.1"/>
    <property type="molecule type" value="Genomic_DNA"/>
</dbReference>
<evidence type="ECO:0000313" key="1">
    <source>
        <dbReference type="EMBL" id="DAF47177.1"/>
    </source>
</evidence>
<sequence length="318" mass="34144">MKASLHQCSDCHQITERRIIKRCRPQPVVFGLRAAVLLAECRRPDLIPAGLIVCIPTLKAPLDAVNQLPPQVTSAVVVLHEVVQSVLASHSADALILVYKKTALITQDGSIGDVHTPVNSDEAGPTAGDKAFMLHRLDLLFLLGEHTGQLGVVLIGQFAGGVENIDLLRQTIGTAALDHAFAGAIQNHFRCFAHCLFLLSGVLSVIRIGDIQLQKGQAISLIHVHLVGILDGSFRLHNPATNVGRLQNDALCIIQRLPTKQVVRSAGIRNARSIRLRADDITAVVGFFDVGHVLGQGKDGAITGFDDFEQGTLPPKIA</sequence>
<protein>
    <submittedName>
        <fullName evidence="1">Uncharacterized protein</fullName>
    </submittedName>
</protein>